<dbReference type="PIRSF" id="PIRSF000290">
    <property type="entry name" value="PPO_plant"/>
    <property type="match status" value="1"/>
</dbReference>
<feature type="binding site" evidence="7">
    <location>
        <position position="221"/>
    </location>
    <ligand>
        <name>Cu cation</name>
        <dbReference type="ChEBI" id="CHEBI:23378"/>
        <label>A</label>
    </ligand>
</feature>
<reference evidence="12 13" key="1">
    <citation type="submission" date="2018-09" db="EMBL/GenBank/DDBJ databases">
        <title>A high-quality reference genome of wild soybean provides a powerful tool to mine soybean genomes.</title>
        <authorList>
            <person name="Xie M."/>
            <person name="Chung C.Y.L."/>
            <person name="Li M.-W."/>
            <person name="Wong F.-L."/>
            <person name="Chan T.-F."/>
            <person name="Lam H.-M."/>
        </authorList>
    </citation>
    <scope>NUCLEOTIDE SEQUENCE [LARGE SCALE GENOMIC DNA]</scope>
    <source>
        <strain evidence="13">cv. W05</strain>
        <tissue evidence="12">Hypocotyl of etiolated seedlings</tissue>
    </source>
</reference>
<feature type="domain" description="Tyrosinase copper-binding" evidence="11">
    <location>
        <begin position="371"/>
        <end position="382"/>
    </location>
</feature>
<protein>
    <submittedName>
        <fullName evidence="12">Polyphenol oxidase, chloroplastic</fullName>
        <ecNumber evidence="12">1.10.3.1</ecNumber>
    </submittedName>
</protein>
<dbReference type="GO" id="GO:0046148">
    <property type="term" value="P:pigment biosynthetic process"/>
    <property type="evidence" value="ECO:0007669"/>
    <property type="project" value="InterPro"/>
</dbReference>
<dbReference type="SMR" id="A0A445FXG1"/>
<dbReference type="EMBL" id="QZWG01000018">
    <property type="protein sequence ID" value="RZB53618.1"/>
    <property type="molecule type" value="Genomic_DNA"/>
</dbReference>
<dbReference type="InterPro" id="IPR008922">
    <property type="entry name" value="Di-copper_centre_dom_sf"/>
</dbReference>
<feature type="binding site" evidence="7">
    <location>
        <position position="378"/>
    </location>
    <ligand>
        <name>Cu cation</name>
        <dbReference type="ChEBI" id="CHEBI:23378"/>
        <label>B</label>
    </ligand>
</feature>
<feature type="disulfide bond" evidence="8">
    <location>
        <begin position="110"/>
        <end position="126"/>
    </location>
</feature>
<dbReference type="Pfam" id="PF12142">
    <property type="entry name" value="PPO1_DWL"/>
    <property type="match status" value="1"/>
</dbReference>
<dbReference type="PANTHER" id="PTHR11474">
    <property type="entry name" value="TYROSINASE FAMILY MEMBER"/>
    <property type="match status" value="1"/>
</dbReference>
<dbReference type="EC" id="1.10.3.1" evidence="12"/>
<dbReference type="AlphaFoldDB" id="A0A445FXG1"/>
<name>A0A445FXG1_GLYSO</name>
<keyword evidence="4 12" id="KW-0560">Oxidoreductase</keyword>
<dbReference type="Gramene" id="XM_028356940.1">
    <property type="protein sequence ID" value="XP_028212741.1"/>
    <property type="gene ID" value="LOC114395219"/>
</dbReference>
<evidence type="ECO:0000259" key="11">
    <source>
        <dbReference type="PROSITE" id="PS00498"/>
    </source>
</evidence>
<keyword evidence="5 7" id="KW-0186">Copper</keyword>
<dbReference type="InterPro" id="IPR013788">
    <property type="entry name" value="Hemocyanin/hexamerin"/>
</dbReference>
<dbReference type="GO" id="GO:0046872">
    <property type="term" value="F:metal ion binding"/>
    <property type="evidence" value="ECO:0007669"/>
    <property type="project" value="UniProtKB-KW"/>
</dbReference>
<dbReference type="PRINTS" id="PR00092">
    <property type="entry name" value="TYROSINASE"/>
</dbReference>
<evidence type="ECO:0000256" key="6">
    <source>
        <dbReference type="ARBA" id="ARBA00023157"/>
    </source>
</evidence>
<dbReference type="PANTHER" id="PTHR11474:SF76">
    <property type="entry name" value="SHKT DOMAIN-CONTAINING PROTEIN"/>
    <property type="match status" value="1"/>
</dbReference>
<comment type="caution">
    <text evidence="12">The sequence shown here is derived from an EMBL/GenBank/DDBJ whole genome shotgun (WGS) entry which is preliminary data.</text>
</comment>
<keyword evidence="10" id="KW-0732">Signal</keyword>
<feature type="cross-link" description="2'-(S-cysteinyl)-histidine (Cys-His)" evidence="9">
    <location>
        <begin position="194"/>
        <end position="212"/>
    </location>
</feature>
<feature type="chain" id="PRO_5019298168" evidence="10">
    <location>
        <begin position="25"/>
        <end position="601"/>
    </location>
</feature>
<organism evidence="12 13">
    <name type="scientific">Glycine soja</name>
    <name type="common">Wild soybean</name>
    <dbReference type="NCBI Taxonomy" id="3848"/>
    <lineage>
        <taxon>Eukaryota</taxon>
        <taxon>Viridiplantae</taxon>
        <taxon>Streptophyta</taxon>
        <taxon>Embryophyta</taxon>
        <taxon>Tracheophyta</taxon>
        <taxon>Spermatophyta</taxon>
        <taxon>Magnoliopsida</taxon>
        <taxon>eudicotyledons</taxon>
        <taxon>Gunneridae</taxon>
        <taxon>Pentapetalae</taxon>
        <taxon>rosids</taxon>
        <taxon>fabids</taxon>
        <taxon>Fabales</taxon>
        <taxon>Fabaceae</taxon>
        <taxon>Papilionoideae</taxon>
        <taxon>50 kb inversion clade</taxon>
        <taxon>NPAAA clade</taxon>
        <taxon>indigoferoid/millettioid clade</taxon>
        <taxon>Phaseoleae</taxon>
        <taxon>Glycine</taxon>
        <taxon>Glycine subgen. Soja</taxon>
    </lineage>
</organism>
<evidence type="ECO:0000256" key="2">
    <source>
        <dbReference type="ARBA" id="ARBA00022723"/>
    </source>
</evidence>
<comment type="similarity">
    <text evidence="1">Belongs to the tyrosinase family.</text>
</comment>
<keyword evidence="13" id="KW-1185">Reference proteome</keyword>
<feature type="binding site" evidence="7">
    <location>
        <position position="344"/>
    </location>
    <ligand>
        <name>Cu cation</name>
        <dbReference type="ChEBI" id="CHEBI:23378"/>
        <label>B</label>
    </ligand>
</feature>
<dbReference type="InterPro" id="IPR016213">
    <property type="entry name" value="Polyphenol_oxidase"/>
</dbReference>
<dbReference type="Gene3D" id="1.10.1280.10">
    <property type="entry name" value="Di-copper center containing domain from catechol oxidase"/>
    <property type="match status" value="1"/>
</dbReference>
<keyword evidence="2 7" id="KW-0479">Metal-binding</keyword>
<feature type="binding site" evidence="7">
    <location>
        <position position="190"/>
    </location>
    <ligand>
        <name>Cu cation</name>
        <dbReference type="ChEBI" id="CHEBI:23378"/>
        <label>A</label>
    </ligand>
</feature>
<gene>
    <name evidence="12" type="ORF">D0Y65_049516</name>
</gene>
<dbReference type="GO" id="GO:0004097">
    <property type="term" value="F:catechol oxidase activity"/>
    <property type="evidence" value="ECO:0007669"/>
    <property type="project" value="UniProtKB-EC"/>
</dbReference>
<evidence type="ECO:0000256" key="3">
    <source>
        <dbReference type="ARBA" id="ARBA00022784"/>
    </source>
</evidence>
<dbReference type="PROSITE" id="PS00498">
    <property type="entry name" value="TYROSINASE_2"/>
    <property type="match status" value="1"/>
</dbReference>
<evidence type="ECO:0000256" key="7">
    <source>
        <dbReference type="PIRSR" id="PIRSR000290-1"/>
    </source>
</evidence>
<sequence length="601" mass="68923">MSTPSKLLSLFFVLIVLLMPLVSLLNNDFSIFTIKTISYLVSFSEKPNHYSNFSIIPYKAQNSKQNGHITTNSNGRDKPRLWRKAFIGFKNTHEPSSNISRAISLNVSKCFPVELPSFAITNSHCCPPRPPPSKIIDFKDFASPNATLRVRKPAHMVDEEYIAKLEKGIALMKALPDDDPRNFIQQAKVHCAYCNGAYHLPHPFQNTKLNIHRSWFFFPFHRWYIYFFERILGSLLGDPNFALPFWNWDAVEGMQMPPYFANPNSSLYHKLRNPKHLPPQVVDLNYDPFDFNDDTPSHQQVSYNLAFMYKQMVLASTKELFMGSPFRLGDNPTPGIGSIEAAPHNTVHKWVGAADKPHQEDMGTFYTAARDPVFYPHHTNSDRLWGIWKKLGEGRKDYSDDPDWLDSDFYFYDENANFVRVKVRDCFDTKRLGYVYEDVDLPWLRTPPTSRKSKLLREAKKGSLLSSKPWKFPLVLDSITSIVVKRPKKWRSKEEKEQEEEVLVIEGIEFGSDKYVKFDVHIDDDEDNLSGPDETEFVGSFVNVQHGHGHNVKTSFKVGISKVLESVEAEEDDEVLVSLVPKVGKGDAIIGGIKIEFIPKY</sequence>
<dbReference type="InterPro" id="IPR002227">
    <property type="entry name" value="Tyrosinase_Cu-bd"/>
</dbReference>
<keyword evidence="6 8" id="KW-1015">Disulfide bond</keyword>
<dbReference type="InterPro" id="IPR022739">
    <property type="entry name" value="Polyphenol_oxidase_cen"/>
</dbReference>
<feature type="binding site" evidence="7">
    <location>
        <position position="212"/>
    </location>
    <ligand>
        <name>Cu cation</name>
        <dbReference type="ChEBI" id="CHEBI:23378"/>
        <label>A</label>
    </ligand>
</feature>
<feature type="signal peptide" evidence="10">
    <location>
        <begin position="1"/>
        <end position="24"/>
    </location>
</feature>
<dbReference type="Pfam" id="PF12143">
    <property type="entry name" value="PPO1_KFDV"/>
    <property type="match status" value="1"/>
</dbReference>
<dbReference type="Pfam" id="PF00264">
    <property type="entry name" value="Tyrosinase"/>
    <property type="match status" value="1"/>
</dbReference>
<proteinExistence type="inferred from homology"/>
<evidence type="ECO:0000256" key="10">
    <source>
        <dbReference type="SAM" id="SignalP"/>
    </source>
</evidence>
<evidence type="ECO:0000313" key="13">
    <source>
        <dbReference type="Proteomes" id="UP000289340"/>
    </source>
</evidence>
<feature type="disulfide bond" evidence="8">
    <location>
        <begin position="125"/>
        <end position="191"/>
    </location>
</feature>
<dbReference type="InterPro" id="IPR050316">
    <property type="entry name" value="Tyrosinase/Hemocyanin"/>
</dbReference>
<dbReference type="Proteomes" id="UP000289340">
    <property type="component" value="Chromosome 18"/>
</dbReference>
<evidence type="ECO:0000256" key="8">
    <source>
        <dbReference type="PIRSR" id="PIRSR000290-2"/>
    </source>
</evidence>
<evidence type="ECO:0000313" key="12">
    <source>
        <dbReference type="EMBL" id="RZB53618.1"/>
    </source>
</evidence>
<evidence type="ECO:0000256" key="5">
    <source>
        <dbReference type="ARBA" id="ARBA00023008"/>
    </source>
</evidence>
<feature type="binding site" evidence="7">
    <location>
        <position position="348"/>
    </location>
    <ligand>
        <name>Cu cation</name>
        <dbReference type="ChEBI" id="CHEBI:23378"/>
        <label>B</label>
    </ligand>
</feature>
<accession>A0A445FXG1</accession>
<dbReference type="SUPFAM" id="SSF48056">
    <property type="entry name" value="Di-copper centre-containing domain"/>
    <property type="match status" value="1"/>
</dbReference>
<dbReference type="InterPro" id="IPR022740">
    <property type="entry name" value="Polyphenol_oxidase_C"/>
</dbReference>
<evidence type="ECO:0000256" key="9">
    <source>
        <dbReference type="PIRSR" id="PIRSR000290-3"/>
    </source>
</evidence>
<dbReference type="PROSITE" id="PS00210">
    <property type="entry name" value="HEMOCYANIN_2"/>
    <property type="match status" value="1"/>
</dbReference>
<comment type="cofactor">
    <cofactor evidence="7">
        <name>Cu(2+)</name>
        <dbReference type="ChEBI" id="CHEBI:29036"/>
    </cofactor>
    <text evidence="7">Binds 2 copper ions per subunit.</text>
</comment>
<evidence type="ECO:0000256" key="1">
    <source>
        <dbReference type="ARBA" id="ARBA00009928"/>
    </source>
</evidence>
<keyword evidence="3" id="KW-0883">Thioether bond</keyword>
<evidence type="ECO:0000256" key="4">
    <source>
        <dbReference type="ARBA" id="ARBA00023002"/>
    </source>
</evidence>